<evidence type="ECO:0000256" key="5">
    <source>
        <dbReference type="PROSITE-ProRule" id="PRU10015"/>
    </source>
</evidence>
<dbReference type="Gene3D" id="3.40.50.150">
    <property type="entry name" value="Vaccinia Virus protein VP39"/>
    <property type="match status" value="1"/>
</dbReference>
<evidence type="ECO:0000256" key="1">
    <source>
        <dbReference type="ARBA" id="ARBA00022603"/>
    </source>
</evidence>
<dbReference type="GO" id="GO:0070475">
    <property type="term" value="P:rRNA base methylation"/>
    <property type="evidence" value="ECO:0007669"/>
    <property type="project" value="TreeGrafter"/>
</dbReference>
<dbReference type="PANTHER" id="PTHR11061">
    <property type="entry name" value="RNA M5U METHYLTRANSFERASE"/>
    <property type="match status" value="1"/>
</dbReference>
<keyword evidence="2 4" id="KW-0808">Transferase</keyword>
<dbReference type="Proteomes" id="UP000649753">
    <property type="component" value="Unassembled WGS sequence"/>
</dbReference>
<evidence type="ECO:0000313" key="8">
    <source>
        <dbReference type="EMBL" id="MBE1488075.1"/>
    </source>
</evidence>
<dbReference type="PROSITE" id="PS50926">
    <property type="entry name" value="TRAM"/>
    <property type="match status" value="1"/>
</dbReference>
<dbReference type="Gene3D" id="2.40.50.1070">
    <property type="match status" value="1"/>
</dbReference>
<dbReference type="Pfam" id="PF05958">
    <property type="entry name" value="tRNA_U5-meth_tr"/>
    <property type="match status" value="1"/>
</dbReference>
<dbReference type="PROSITE" id="PS01231">
    <property type="entry name" value="TRMA_2"/>
    <property type="match status" value="1"/>
</dbReference>
<dbReference type="GO" id="GO:0070041">
    <property type="term" value="F:rRNA (uridine-C5-)-methyltransferase activity"/>
    <property type="evidence" value="ECO:0007669"/>
    <property type="project" value="TreeGrafter"/>
</dbReference>
<dbReference type="InterPro" id="IPR012340">
    <property type="entry name" value="NA-bd_OB-fold"/>
</dbReference>
<dbReference type="AlphaFoldDB" id="A0A927M726"/>
<dbReference type="PROSITE" id="PS01230">
    <property type="entry name" value="TRMA_1"/>
    <property type="match status" value="1"/>
</dbReference>
<evidence type="ECO:0000259" key="7">
    <source>
        <dbReference type="PROSITE" id="PS50926"/>
    </source>
</evidence>
<name>A0A927M726_9ACTN</name>
<organism evidence="8 9">
    <name type="scientific">Plantactinospora soyae</name>
    <dbReference type="NCBI Taxonomy" id="1544732"/>
    <lineage>
        <taxon>Bacteria</taxon>
        <taxon>Bacillati</taxon>
        <taxon>Actinomycetota</taxon>
        <taxon>Actinomycetes</taxon>
        <taxon>Micromonosporales</taxon>
        <taxon>Micromonosporaceae</taxon>
        <taxon>Plantactinospora</taxon>
    </lineage>
</organism>
<keyword evidence="9" id="KW-1185">Reference proteome</keyword>
<dbReference type="EMBL" id="JADBEB010000001">
    <property type="protein sequence ID" value="MBE1488075.1"/>
    <property type="molecule type" value="Genomic_DNA"/>
</dbReference>
<comment type="similarity">
    <text evidence="4">Belongs to the class I-like SAM-binding methyltransferase superfamily. RNA M5U methyltransferase family.</text>
</comment>
<reference evidence="8" key="1">
    <citation type="submission" date="2020-10" db="EMBL/GenBank/DDBJ databases">
        <title>Sequencing the genomes of 1000 actinobacteria strains.</title>
        <authorList>
            <person name="Klenk H.-P."/>
        </authorList>
    </citation>
    <scope>NUCLEOTIDE SEQUENCE</scope>
    <source>
        <strain evidence="8">DSM 46832</strain>
    </source>
</reference>
<dbReference type="InterPro" id="IPR002792">
    <property type="entry name" value="TRAM_dom"/>
</dbReference>
<keyword evidence="3 4" id="KW-0949">S-adenosyl-L-methionine</keyword>
<dbReference type="PANTHER" id="PTHR11061:SF30">
    <property type="entry name" value="TRNA (URACIL(54)-C(5))-METHYLTRANSFERASE"/>
    <property type="match status" value="1"/>
</dbReference>
<dbReference type="PROSITE" id="PS51687">
    <property type="entry name" value="SAM_MT_RNA_M5U"/>
    <property type="match status" value="1"/>
</dbReference>
<feature type="binding site" evidence="4">
    <location>
        <position position="321"/>
    </location>
    <ligand>
        <name>S-adenosyl-L-methionine</name>
        <dbReference type="ChEBI" id="CHEBI:59789"/>
    </ligand>
</feature>
<comment type="caution">
    <text evidence="8">The sequence shown here is derived from an EMBL/GenBank/DDBJ whole genome shotgun (WGS) entry which is preliminary data.</text>
</comment>
<dbReference type="SUPFAM" id="SSF53335">
    <property type="entry name" value="S-adenosyl-L-methionine-dependent methyltransferases"/>
    <property type="match status" value="2"/>
</dbReference>
<feature type="region of interest" description="Disordered" evidence="6">
    <location>
        <begin position="216"/>
        <end position="263"/>
    </location>
</feature>
<feature type="active site" description="Nucleophile" evidence="4">
    <location>
        <position position="417"/>
    </location>
</feature>
<dbReference type="InterPro" id="IPR030391">
    <property type="entry name" value="MeTrfase_TrmA_CS"/>
</dbReference>
<evidence type="ECO:0000256" key="3">
    <source>
        <dbReference type="ARBA" id="ARBA00022691"/>
    </source>
</evidence>
<accession>A0A927M726</accession>
<dbReference type="InterPro" id="IPR010280">
    <property type="entry name" value="U5_MeTrfase_fam"/>
</dbReference>
<feature type="binding site" evidence="4">
    <location>
        <position position="345"/>
    </location>
    <ligand>
        <name>S-adenosyl-L-methionine</name>
        <dbReference type="ChEBI" id="CHEBI:59789"/>
    </ligand>
</feature>
<proteinExistence type="inferred from homology"/>
<feature type="binding site" evidence="4">
    <location>
        <position position="390"/>
    </location>
    <ligand>
        <name>S-adenosyl-L-methionine</name>
        <dbReference type="ChEBI" id="CHEBI:59789"/>
    </ligand>
</feature>
<evidence type="ECO:0000256" key="4">
    <source>
        <dbReference type="PROSITE-ProRule" id="PRU01024"/>
    </source>
</evidence>
<feature type="compositionally biased region" description="Low complexity" evidence="6">
    <location>
        <begin position="230"/>
        <end position="242"/>
    </location>
</feature>
<dbReference type="Gene3D" id="2.40.50.140">
    <property type="entry name" value="Nucleic acid-binding proteins"/>
    <property type="match status" value="1"/>
</dbReference>
<feature type="domain" description="TRAM" evidence="7">
    <location>
        <begin position="13"/>
        <end position="73"/>
    </location>
</feature>
<evidence type="ECO:0000313" key="9">
    <source>
        <dbReference type="Proteomes" id="UP000649753"/>
    </source>
</evidence>
<dbReference type="Pfam" id="PF01938">
    <property type="entry name" value="TRAM"/>
    <property type="match status" value="1"/>
</dbReference>
<evidence type="ECO:0000256" key="6">
    <source>
        <dbReference type="SAM" id="MobiDB-lite"/>
    </source>
</evidence>
<evidence type="ECO:0000256" key="2">
    <source>
        <dbReference type="ARBA" id="ARBA00022679"/>
    </source>
</evidence>
<dbReference type="SUPFAM" id="SSF50249">
    <property type="entry name" value="Nucleic acid-binding proteins"/>
    <property type="match status" value="1"/>
</dbReference>
<dbReference type="InterPro" id="IPR029063">
    <property type="entry name" value="SAM-dependent_MTases_sf"/>
</dbReference>
<protein>
    <submittedName>
        <fullName evidence="8">tRNA/tmRNA/rRNA uracil-C5-methylase (TrmA/RlmC/RlmD family)</fullName>
    </submittedName>
</protein>
<sequence length="466" mass="48642">MSPGEAERVERATTGPGEAERVELTVGAVAHGGHCVARLDGQVVFVRHALPGERVIAEITEVRRDFLRADAVTVLEPSPDRVEPPCPYAGPDRCGGCDLQHVAPPAQRDWKAEVVREQLRRLARLDPAEVAELDVRVDALPGGSLGWRSRVRYAVDGAGRAGLLKHRSHEVVPIDRCLIAHPAIQDQPVLPASGRSWPDADVVEVIASSGGDVTVRPRRTTGLGLGGELGDAADPVDGVDAGQPGGDPSGGRTAPGGAAGPGAVEAPVEATGTVRELAVDRVWELPPEAFWQVHPAAADTLVAAVLDLLDPRDGESAWDLYGGAGLFAAALAGEVGPTGRITLVESAAAAVRAARQNLSDLPQIEVVRASVAPALSRRRIIGPVDLVVLDPPRAGAGAEVVRAVAAAATRAIAYVACDPASFARDVRTFREAGWRLAALRGFDLFPMTQHVELVSLLVPAAPTTTG</sequence>
<feature type="active site" evidence="5">
    <location>
        <position position="417"/>
    </location>
</feature>
<dbReference type="InterPro" id="IPR030390">
    <property type="entry name" value="MeTrfase_TrmA_AS"/>
</dbReference>
<dbReference type="RefSeq" id="WP_192767808.1">
    <property type="nucleotide sequence ID" value="NZ_JADBEB010000001.1"/>
</dbReference>
<gene>
    <name evidence="8" type="ORF">H4W31_003713</name>
</gene>
<feature type="compositionally biased region" description="Gly residues" evidence="6">
    <location>
        <begin position="243"/>
        <end position="260"/>
    </location>
</feature>
<feature type="binding site" evidence="4">
    <location>
        <position position="292"/>
    </location>
    <ligand>
        <name>S-adenosyl-L-methionine</name>
        <dbReference type="ChEBI" id="CHEBI:59789"/>
    </ligand>
</feature>
<keyword evidence="1 4" id="KW-0489">Methyltransferase</keyword>